<dbReference type="VEuPathDB" id="PlasmoDB:PVP01_0002610"/>
<protein>
    <recommendedName>
        <fullName evidence="4">Variable surface protein</fullName>
    </recommendedName>
</protein>
<evidence type="ECO:0008006" key="4">
    <source>
        <dbReference type="Google" id="ProtNLM"/>
    </source>
</evidence>
<reference evidence="2 3" key="1">
    <citation type="submission" date="2016-07" db="EMBL/GenBank/DDBJ databases">
        <authorList>
            <consortium name="Pathogen Informatics"/>
        </authorList>
    </citation>
    <scope>NUCLEOTIDE SEQUENCE [LARGE SCALE GENOMIC DNA]</scope>
</reference>
<organism evidence="2 3">
    <name type="scientific">Plasmodium vivax</name>
    <name type="common">malaria parasite P. vivax</name>
    <dbReference type="NCBI Taxonomy" id="5855"/>
    <lineage>
        <taxon>Eukaryota</taxon>
        <taxon>Sar</taxon>
        <taxon>Alveolata</taxon>
        <taxon>Apicomplexa</taxon>
        <taxon>Aconoidasida</taxon>
        <taxon>Haemosporida</taxon>
        <taxon>Plasmodiidae</taxon>
        <taxon>Plasmodium</taxon>
        <taxon>Plasmodium (Plasmodium)</taxon>
    </lineage>
</organism>
<dbReference type="VEuPathDB" id="PlasmoDB:PVPAM_040013700"/>
<accession>A0A1G4EG27</accession>
<gene>
    <name evidence="2" type="ORF">PVT01_000007000</name>
</gene>
<dbReference type="EMBL" id="FLYH01000004">
    <property type="protein sequence ID" value="SCA83361.1"/>
    <property type="molecule type" value="Genomic_DNA"/>
</dbReference>
<dbReference type="AlphaFoldDB" id="A0A1G4EG27"/>
<keyword evidence="1" id="KW-1133">Transmembrane helix</keyword>
<feature type="transmembrane region" description="Helical" evidence="1">
    <location>
        <begin position="233"/>
        <end position="254"/>
    </location>
</feature>
<sequence>MVSLVIYFQEINLKFTAFLKTFTFIFLIWTYITYKDMDIFHKSLENKNEQGKILNRIHQRLLAKDELHMELVYARKDGHLLHNRIDKNKKNVADDITISSQLNKKGSNNFEIYMKNYKRRYEKKNGLSKLDCYCEKKIFDKIDYIYDLAKKMRNDKKGFKRKIIKKYGIGSIILSLIPALGLIYYILFGLDKNLTGAIKLCRDPTHYTDTTSDHNGTHCNRDVWQTTLVNIKLFNQIFTFTMITIVLLFLIYIMTKVIKYEKLKVGKGKMRINEYYRFYKDTF</sequence>
<feature type="transmembrane region" description="Helical" evidence="1">
    <location>
        <begin position="15"/>
        <end position="34"/>
    </location>
</feature>
<name>A0A1G4EG27_PLAVI</name>
<dbReference type="InterPro" id="IPR022139">
    <property type="entry name" value="Fam-L/Fam-M-like_plasmodium"/>
</dbReference>
<dbReference type="VEuPathDB" id="PlasmoDB:PVX_146260"/>
<keyword evidence="1" id="KW-0472">Membrane</keyword>
<evidence type="ECO:0000313" key="2">
    <source>
        <dbReference type="EMBL" id="SCA83361.1"/>
    </source>
</evidence>
<proteinExistence type="predicted"/>
<dbReference type="Pfam" id="PF12420">
    <property type="entry name" value="DUF3671"/>
    <property type="match status" value="1"/>
</dbReference>
<evidence type="ECO:0000256" key="1">
    <source>
        <dbReference type="SAM" id="Phobius"/>
    </source>
</evidence>
<evidence type="ECO:0000313" key="3">
    <source>
        <dbReference type="Proteomes" id="UP000196402"/>
    </source>
</evidence>
<feature type="transmembrane region" description="Helical" evidence="1">
    <location>
        <begin position="167"/>
        <end position="187"/>
    </location>
</feature>
<dbReference type="VEuPathDB" id="PlasmoDB:PVW1_040006100"/>
<dbReference type="Proteomes" id="UP000196402">
    <property type="component" value="Unassembled WGS sequence"/>
</dbReference>
<keyword evidence="1" id="KW-0812">Transmembrane</keyword>